<dbReference type="InterPro" id="IPR001173">
    <property type="entry name" value="Glyco_trans_2-like"/>
</dbReference>
<dbReference type="PANTHER" id="PTHR43179">
    <property type="entry name" value="RHAMNOSYLTRANSFERASE WBBL"/>
    <property type="match status" value="1"/>
</dbReference>
<dbReference type="STRING" id="762903.Pedsa_3240"/>
<name>F0SBE9_PSESL</name>
<dbReference type="GO" id="GO:0016740">
    <property type="term" value="F:transferase activity"/>
    <property type="evidence" value="ECO:0007669"/>
    <property type="project" value="UniProtKB-KW"/>
</dbReference>
<dbReference type="CDD" id="cd04186">
    <property type="entry name" value="GT_2_like_c"/>
    <property type="match status" value="1"/>
</dbReference>
<gene>
    <name evidence="4" type="ordered locus">Pedsa_3240</name>
</gene>
<dbReference type="RefSeq" id="WP_013634261.1">
    <property type="nucleotide sequence ID" value="NC_015177.1"/>
</dbReference>
<sequence length="274" mass="31847">MKVTGCIVLYNNDETVLLKAINSFLNTSLDLTLFLIDNSQSDNLKSVNLDERVIYYHNPSNPGFGAAHNIAIKKSVEIGSKYHLVLNPDVYFNKGTLETLLEYMEKHEAVGNVMPKVLYPDGSLQYLCKLLPTPYDWIGRRFNPIKYLVNKRNEVFELQFTGYDKIMDVPYLSGCFMFLRLDAIEKIGGFDEGIFMYGEEADLCRRLIGGGYKTVFYPHVEIYHHFEKGSHKSWRLTKIGIESAIYYFNKWGWFFDSERRKINTKTLLKLGYYK</sequence>
<dbReference type="Pfam" id="PF00535">
    <property type="entry name" value="Glycos_transf_2"/>
    <property type="match status" value="1"/>
</dbReference>
<evidence type="ECO:0000256" key="1">
    <source>
        <dbReference type="ARBA" id="ARBA00022679"/>
    </source>
</evidence>
<dbReference type="SUPFAM" id="SSF53448">
    <property type="entry name" value="Nucleotide-diphospho-sugar transferases"/>
    <property type="match status" value="1"/>
</dbReference>
<evidence type="ECO:0000259" key="3">
    <source>
        <dbReference type="Pfam" id="PF02709"/>
    </source>
</evidence>
<proteinExistence type="predicted"/>
<evidence type="ECO:0000259" key="2">
    <source>
        <dbReference type="Pfam" id="PF00535"/>
    </source>
</evidence>
<dbReference type="AlphaFoldDB" id="F0SBE9"/>
<dbReference type="KEGG" id="psn:Pedsa_3240"/>
<accession>F0SBE9</accession>
<dbReference type="eggNOG" id="COG1216">
    <property type="taxonomic scope" value="Bacteria"/>
</dbReference>
<feature type="domain" description="Glycosyltransferase 2-like" evidence="2">
    <location>
        <begin position="6"/>
        <end position="149"/>
    </location>
</feature>
<dbReference type="InterPro" id="IPR029044">
    <property type="entry name" value="Nucleotide-diphossugar_trans"/>
</dbReference>
<dbReference type="HOGENOM" id="CLU_023845_0_4_10"/>
<keyword evidence="1 4" id="KW-0808">Transferase</keyword>
<dbReference type="Gene3D" id="3.90.550.10">
    <property type="entry name" value="Spore Coat Polysaccharide Biosynthesis Protein SpsA, Chain A"/>
    <property type="match status" value="1"/>
</dbReference>
<dbReference type="Pfam" id="PF02709">
    <property type="entry name" value="Glyco_transf_7C"/>
    <property type="match status" value="1"/>
</dbReference>
<evidence type="ECO:0000313" key="5">
    <source>
        <dbReference type="Proteomes" id="UP000000310"/>
    </source>
</evidence>
<dbReference type="EMBL" id="CP002545">
    <property type="protein sequence ID" value="ADY53776.1"/>
    <property type="molecule type" value="Genomic_DNA"/>
</dbReference>
<dbReference type="InterPro" id="IPR027791">
    <property type="entry name" value="Galactosyl_T_C"/>
</dbReference>
<dbReference type="Proteomes" id="UP000000310">
    <property type="component" value="Chromosome"/>
</dbReference>
<keyword evidence="5" id="KW-1185">Reference proteome</keyword>
<evidence type="ECO:0000313" key="4">
    <source>
        <dbReference type="EMBL" id="ADY53776.1"/>
    </source>
</evidence>
<reference evidence="5" key="2">
    <citation type="submission" date="2011-02" db="EMBL/GenBank/DDBJ databases">
        <title>The complete genome of Pedobacter saltans DSM 12145.</title>
        <authorList>
            <consortium name="US DOE Joint Genome Institute (JGI-PGF)"/>
            <person name="Lucas S."/>
            <person name="Copeland A."/>
            <person name="Lapidus A."/>
            <person name="Bruce D."/>
            <person name="Goodwin L."/>
            <person name="Pitluck S."/>
            <person name="Kyrpides N."/>
            <person name="Mavromatis K."/>
            <person name="Pagani I."/>
            <person name="Ivanova N."/>
            <person name="Ovchinnikova G."/>
            <person name="Lu M."/>
            <person name="Detter J.C."/>
            <person name="Han C."/>
            <person name="Land M."/>
            <person name="Hauser L."/>
            <person name="Markowitz V."/>
            <person name="Cheng J.-F."/>
            <person name="Hugenholtz P."/>
            <person name="Woyke T."/>
            <person name="Wu D."/>
            <person name="Tindall B."/>
            <person name="Pomrenke H.G."/>
            <person name="Brambilla E."/>
            <person name="Klenk H.-P."/>
            <person name="Eisen J.A."/>
        </authorList>
    </citation>
    <scope>NUCLEOTIDE SEQUENCE [LARGE SCALE GENOMIC DNA]</scope>
    <source>
        <strain evidence="5">ATCC 51119 / DSM 12145 / JCM 21818 / LMG 10337 / NBRC 100064 / NCIMB 13643</strain>
    </source>
</reference>
<organism evidence="4 5">
    <name type="scientific">Pseudopedobacter saltans (strain ATCC 51119 / DSM 12145 / JCM 21818 / CCUG 39354 / LMG 10337 / NBRC 100064 / NCIMB 13643)</name>
    <name type="common">Pedobacter saltans</name>
    <dbReference type="NCBI Taxonomy" id="762903"/>
    <lineage>
        <taxon>Bacteria</taxon>
        <taxon>Pseudomonadati</taxon>
        <taxon>Bacteroidota</taxon>
        <taxon>Sphingobacteriia</taxon>
        <taxon>Sphingobacteriales</taxon>
        <taxon>Sphingobacteriaceae</taxon>
        <taxon>Pseudopedobacter</taxon>
    </lineage>
</organism>
<feature type="domain" description="Galactosyltransferase C-terminal" evidence="3">
    <location>
        <begin position="169"/>
        <end position="227"/>
    </location>
</feature>
<dbReference type="PANTHER" id="PTHR43179:SF10">
    <property type="entry name" value="GLYCOSYL TRANSFERASE"/>
    <property type="match status" value="1"/>
</dbReference>
<reference evidence="4 5" key="1">
    <citation type="journal article" date="2011" name="Stand. Genomic Sci.">
        <title>Complete genome sequence of the gliding, heparinolytic Pedobacter saltans type strain (113).</title>
        <authorList>
            <person name="Liolios K."/>
            <person name="Sikorski J."/>
            <person name="Lu M."/>
            <person name="Nolan M."/>
            <person name="Lapidus A."/>
            <person name="Lucas S."/>
            <person name="Hammon N."/>
            <person name="Deshpande S."/>
            <person name="Cheng J.F."/>
            <person name="Tapia R."/>
            <person name="Han C."/>
            <person name="Goodwin L."/>
            <person name="Pitluck S."/>
            <person name="Huntemann M."/>
            <person name="Ivanova N."/>
            <person name="Pagani I."/>
            <person name="Mavromatis K."/>
            <person name="Ovchinikova G."/>
            <person name="Pati A."/>
            <person name="Chen A."/>
            <person name="Palaniappan K."/>
            <person name="Land M."/>
            <person name="Hauser L."/>
            <person name="Brambilla E.M."/>
            <person name="Kotsyurbenko O."/>
            <person name="Rohde M."/>
            <person name="Tindall B.J."/>
            <person name="Abt B."/>
            <person name="Goker M."/>
            <person name="Detter J.C."/>
            <person name="Woyke T."/>
            <person name="Bristow J."/>
            <person name="Eisen J.A."/>
            <person name="Markowitz V."/>
            <person name="Hugenholtz P."/>
            <person name="Klenk H.P."/>
            <person name="Kyrpides N.C."/>
        </authorList>
    </citation>
    <scope>NUCLEOTIDE SEQUENCE [LARGE SCALE GENOMIC DNA]</scope>
    <source>
        <strain evidence="5">ATCC 51119 / DSM 12145 / JCM 21818 / LMG 10337 / NBRC 100064 / NCIMB 13643</strain>
    </source>
</reference>
<protein>
    <submittedName>
        <fullName evidence="4">Glycosyl transferase family 2</fullName>
    </submittedName>
</protein>
<dbReference type="OrthoDB" id="9771846at2"/>